<dbReference type="PANTHER" id="PTHR32494">
    <property type="entry name" value="ALLANTOATE DEIMINASE-RELATED"/>
    <property type="match status" value="1"/>
</dbReference>
<accession>A0A3S4H224</accession>
<dbReference type="SUPFAM" id="SSF53383">
    <property type="entry name" value="PLP-dependent transferases"/>
    <property type="match status" value="1"/>
</dbReference>
<dbReference type="Gene3D" id="3.90.1150.10">
    <property type="entry name" value="Aspartate Aminotransferase, domain 1"/>
    <property type="match status" value="1"/>
</dbReference>
<feature type="compositionally biased region" description="Gly residues" evidence="4">
    <location>
        <begin position="519"/>
        <end position="528"/>
    </location>
</feature>
<dbReference type="PANTHER" id="PTHR32494:SF19">
    <property type="entry name" value="ALLANTOATE DEIMINASE-RELATED"/>
    <property type="match status" value="1"/>
</dbReference>
<dbReference type="InterPro" id="IPR015422">
    <property type="entry name" value="PyrdxlP-dep_Trfase_small"/>
</dbReference>
<dbReference type="EC" id="2.-.-.-" evidence="5"/>
<dbReference type="Gene3D" id="3.30.70.360">
    <property type="match status" value="1"/>
</dbReference>
<dbReference type="GO" id="GO:0008483">
    <property type="term" value="F:transaminase activity"/>
    <property type="evidence" value="ECO:0007669"/>
    <property type="project" value="UniProtKB-KW"/>
</dbReference>
<dbReference type="InterPro" id="IPR015421">
    <property type="entry name" value="PyrdxlP-dep_Trfase_major"/>
</dbReference>
<reference evidence="5 6" key="1">
    <citation type="submission" date="2018-12" db="EMBL/GenBank/DDBJ databases">
        <authorList>
            <consortium name="Pathogen Informatics"/>
        </authorList>
    </citation>
    <scope>NUCLEOTIDE SEQUENCE [LARGE SCALE GENOMIC DNA]</scope>
    <source>
        <strain evidence="5 6">NCTC13635</strain>
    </source>
</reference>
<gene>
    <name evidence="5" type="primary">pucG_2</name>
    <name evidence="5" type="ORF">NCTC13635_00230</name>
</gene>
<dbReference type="GO" id="GO:0046872">
    <property type="term" value="F:metal ion binding"/>
    <property type="evidence" value="ECO:0007669"/>
    <property type="project" value="UniProtKB-KW"/>
</dbReference>
<sequence>MIYSNYFDLGMVMDYWGPERLNHHTEATSALFAARECARLILQEGLDNGIARHKLHGDALLKGIQAMGLETFGDLRHKMNNVLGVVIPNGVNGDQVRKLMLEDFGIEIGTSFGPLHGKVWRIGTMGYNARKDCVMQTLSALEAVLNYLRFTTTQGAAMQAAWGSLPHRGHPMSDTVRQQAEREAAASRVMARADRLAAFSETGRRPDPGLSVARASAGQPAGGSVDAGGRHDGVAGQRRQHLADVMKDNRRGRRRCCWALILTPCATPDATTACSACWRRLRWSSVCTSRGDGWRRQSRSSALAMKRATRFGITLLGSRGVTGTWPESWLSQCDTDGVSVAQALVNAGLDPARIAHAARHPRISPPIWNCISSRGRAWSRRGWRSAWWRRLTAPDGLNCRFTGEAGHAGTVPMLHRKDALAAAAEWMVQVEKLTRQRGGNLVATVGTLRCAPGAVNVIPGEVQLTLDIRGPQDAPLTALLEELLGQAAGHCRAPPTEFRRRGVLSHRRHRLRQSPAGGAERGGGGGAGAFPDAAERRRA</sequence>
<keyword evidence="5" id="KW-0808">Transferase</keyword>
<protein>
    <submittedName>
        <fullName evidence="5">Serine-pyruvate aminotransferase</fullName>
        <ecNumber evidence="5">2.-.-.-</ecNumber>
    </submittedName>
</protein>
<keyword evidence="2" id="KW-0479">Metal-binding</keyword>
<dbReference type="SUPFAM" id="SSF55031">
    <property type="entry name" value="Bacterial exopeptidase dimerisation domain"/>
    <property type="match status" value="1"/>
</dbReference>
<dbReference type="Gene3D" id="3.40.630.10">
    <property type="entry name" value="Zn peptidases"/>
    <property type="match status" value="1"/>
</dbReference>
<dbReference type="EMBL" id="LR134162">
    <property type="protein sequence ID" value="VEA99004.1"/>
    <property type="molecule type" value="Genomic_DNA"/>
</dbReference>
<name>A0A3S4H224_KLEPN</name>
<evidence type="ECO:0000256" key="1">
    <source>
        <dbReference type="ARBA" id="ARBA00006153"/>
    </source>
</evidence>
<evidence type="ECO:0000256" key="3">
    <source>
        <dbReference type="ARBA" id="ARBA00022801"/>
    </source>
</evidence>
<dbReference type="GO" id="GO:0016813">
    <property type="term" value="F:hydrolase activity, acting on carbon-nitrogen (but not peptide) bonds, in linear amidines"/>
    <property type="evidence" value="ECO:0007669"/>
    <property type="project" value="InterPro"/>
</dbReference>
<dbReference type="InterPro" id="IPR010158">
    <property type="entry name" value="Amidase_Cbmase"/>
</dbReference>
<dbReference type="AlphaFoldDB" id="A0A3S4H224"/>
<feature type="compositionally biased region" description="Basic residues" evidence="4">
    <location>
        <begin position="501"/>
        <end position="512"/>
    </location>
</feature>
<keyword evidence="5" id="KW-0032">Aminotransferase</keyword>
<evidence type="ECO:0000313" key="6">
    <source>
        <dbReference type="Proteomes" id="UP000282433"/>
    </source>
</evidence>
<feature type="region of interest" description="Disordered" evidence="4">
    <location>
        <begin position="200"/>
        <end position="239"/>
    </location>
</feature>
<dbReference type="Gene3D" id="3.40.640.10">
    <property type="entry name" value="Type I PLP-dependent aspartate aminotransferase-like (Major domain)"/>
    <property type="match status" value="1"/>
</dbReference>
<feature type="region of interest" description="Disordered" evidence="4">
    <location>
        <begin position="501"/>
        <end position="539"/>
    </location>
</feature>
<evidence type="ECO:0000313" key="5">
    <source>
        <dbReference type="EMBL" id="VEA99004.1"/>
    </source>
</evidence>
<dbReference type="Proteomes" id="UP000282433">
    <property type="component" value="Chromosome"/>
</dbReference>
<evidence type="ECO:0000256" key="4">
    <source>
        <dbReference type="SAM" id="MobiDB-lite"/>
    </source>
</evidence>
<keyword evidence="3" id="KW-0378">Hydrolase</keyword>
<organism evidence="5 6">
    <name type="scientific">Klebsiella pneumoniae</name>
    <dbReference type="NCBI Taxonomy" id="573"/>
    <lineage>
        <taxon>Bacteria</taxon>
        <taxon>Pseudomonadati</taxon>
        <taxon>Pseudomonadota</taxon>
        <taxon>Gammaproteobacteria</taxon>
        <taxon>Enterobacterales</taxon>
        <taxon>Enterobacteriaceae</taxon>
        <taxon>Klebsiella/Raoultella group</taxon>
        <taxon>Klebsiella</taxon>
        <taxon>Klebsiella pneumoniae complex</taxon>
    </lineage>
</organism>
<evidence type="ECO:0000256" key="2">
    <source>
        <dbReference type="ARBA" id="ARBA00022723"/>
    </source>
</evidence>
<proteinExistence type="inferred from homology"/>
<comment type="similarity">
    <text evidence="1">Belongs to the peptidase M20 family.</text>
</comment>
<keyword evidence="5" id="KW-0670">Pyruvate</keyword>
<dbReference type="InterPro" id="IPR036264">
    <property type="entry name" value="Bact_exopeptidase_dim_dom"/>
</dbReference>
<dbReference type="InterPro" id="IPR015424">
    <property type="entry name" value="PyrdxlP-dep_Trfase"/>
</dbReference>